<dbReference type="PANTHER" id="PTHR22789:SF8">
    <property type="entry name" value="L-RIBULOSE-5-PHOSPHATE 4-EPIMERASE SGBE"/>
    <property type="match status" value="1"/>
</dbReference>
<keyword evidence="9" id="KW-0119">Carbohydrate metabolism</keyword>
<dbReference type="GO" id="GO:0019572">
    <property type="term" value="P:L-arabinose catabolic process"/>
    <property type="evidence" value="ECO:0007669"/>
    <property type="project" value="InterPro"/>
</dbReference>
<evidence type="ECO:0000256" key="13">
    <source>
        <dbReference type="NCBIfam" id="TIGR00760"/>
    </source>
</evidence>
<evidence type="ECO:0000256" key="5">
    <source>
        <dbReference type="ARBA" id="ARBA00022723"/>
    </source>
</evidence>
<keyword evidence="16" id="KW-1185">Reference proteome</keyword>
<dbReference type="InterPro" id="IPR004661">
    <property type="entry name" value="AraD"/>
</dbReference>
<dbReference type="InterPro" id="IPR050197">
    <property type="entry name" value="Aldolase_class_II_sugar_metab"/>
</dbReference>
<evidence type="ECO:0000313" key="15">
    <source>
        <dbReference type="EMBL" id="QIK52243.1"/>
    </source>
</evidence>
<dbReference type="CDD" id="cd00398">
    <property type="entry name" value="Aldolase_II"/>
    <property type="match status" value="1"/>
</dbReference>
<dbReference type="SUPFAM" id="SSF53639">
    <property type="entry name" value="AraD/HMP-PK domain-like"/>
    <property type="match status" value="1"/>
</dbReference>
<evidence type="ECO:0000256" key="4">
    <source>
        <dbReference type="ARBA" id="ARBA00013186"/>
    </source>
</evidence>
<dbReference type="Pfam" id="PF00596">
    <property type="entry name" value="Aldolase_II"/>
    <property type="match status" value="1"/>
</dbReference>
<dbReference type="NCBIfam" id="NF006047">
    <property type="entry name" value="PRK08193.1"/>
    <property type="match status" value="1"/>
</dbReference>
<dbReference type="AlphaFoldDB" id="A0A6G7WIZ3"/>
<reference evidence="15 16" key="1">
    <citation type="journal article" date="2017" name="Int. J. Syst. Evol. Microbiol.">
        <title>Jeotgalibaca porci sp. nov. and Jeotgalibaca arthritidis sp. nov., isolated from pigs, and emended description of the genus Jeotgalibaca.</title>
        <authorList>
            <person name="Zamora L."/>
            <person name="Perez-Sancho M."/>
            <person name="Dominguez L."/>
            <person name="Fernandez-Garayzabal J.F."/>
            <person name="Vela A.I."/>
        </authorList>
    </citation>
    <scope>NUCLEOTIDE SEQUENCE [LARGE SCALE GENOMIC DNA]</scope>
    <source>
        <strain evidence="15 16">CCUG 69148</strain>
    </source>
</reference>
<keyword evidence="6" id="KW-0862">Zinc</keyword>
<dbReference type="GO" id="GO:0008270">
    <property type="term" value="F:zinc ion binding"/>
    <property type="evidence" value="ECO:0007669"/>
    <property type="project" value="InterPro"/>
</dbReference>
<accession>A0A6G7WIZ3</accession>
<gene>
    <name evidence="15" type="primary">araD</name>
    <name evidence="15" type="ORF">G7058_09445</name>
</gene>
<dbReference type="GO" id="GO:0005829">
    <property type="term" value="C:cytosol"/>
    <property type="evidence" value="ECO:0007669"/>
    <property type="project" value="TreeGrafter"/>
</dbReference>
<evidence type="ECO:0000256" key="2">
    <source>
        <dbReference type="ARBA" id="ARBA00001947"/>
    </source>
</evidence>
<dbReference type="EC" id="5.1.3.4" evidence="4 13"/>
<comment type="catalytic activity">
    <reaction evidence="1">
        <text>L-ribulose 5-phosphate = D-xylulose 5-phosphate</text>
        <dbReference type="Rhea" id="RHEA:22368"/>
        <dbReference type="ChEBI" id="CHEBI:57737"/>
        <dbReference type="ChEBI" id="CHEBI:58226"/>
        <dbReference type="EC" id="5.1.3.4"/>
    </reaction>
</comment>
<evidence type="ECO:0000256" key="7">
    <source>
        <dbReference type="ARBA" id="ARBA00022935"/>
    </source>
</evidence>
<dbReference type="InterPro" id="IPR036409">
    <property type="entry name" value="Aldolase_II/adducin_N_sf"/>
</dbReference>
<evidence type="ECO:0000256" key="6">
    <source>
        <dbReference type="ARBA" id="ARBA00022833"/>
    </source>
</evidence>
<comment type="similarity">
    <text evidence="3">Belongs to the aldolase class II family. AraD/FucA subfamily.</text>
</comment>
<dbReference type="GeneID" id="94553508"/>
<evidence type="ECO:0000256" key="11">
    <source>
        <dbReference type="ARBA" id="ARBA00060520"/>
    </source>
</evidence>
<dbReference type="EMBL" id="CP049889">
    <property type="protein sequence ID" value="QIK52243.1"/>
    <property type="molecule type" value="Genomic_DNA"/>
</dbReference>
<dbReference type="Proteomes" id="UP000501830">
    <property type="component" value="Chromosome"/>
</dbReference>
<evidence type="ECO:0000313" key="16">
    <source>
        <dbReference type="Proteomes" id="UP000501830"/>
    </source>
</evidence>
<dbReference type="SMART" id="SM01007">
    <property type="entry name" value="Aldolase_II"/>
    <property type="match status" value="1"/>
</dbReference>
<evidence type="ECO:0000256" key="8">
    <source>
        <dbReference type="ARBA" id="ARBA00023235"/>
    </source>
</evidence>
<evidence type="ECO:0000256" key="9">
    <source>
        <dbReference type="ARBA" id="ARBA00023277"/>
    </source>
</evidence>
<dbReference type="GO" id="GO:0016832">
    <property type="term" value="F:aldehyde-lyase activity"/>
    <property type="evidence" value="ECO:0007669"/>
    <property type="project" value="TreeGrafter"/>
</dbReference>
<name>A0A6G7WIZ3_9LACT</name>
<evidence type="ECO:0000256" key="10">
    <source>
        <dbReference type="ARBA" id="ARBA00053542"/>
    </source>
</evidence>
<proteinExistence type="inferred from homology"/>
<feature type="domain" description="Class II aldolase/adducin N-terminal" evidence="14">
    <location>
        <begin position="7"/>
        <end position="197"/>
    </location>
</feature>
<dbReference type="InterPro" id="IPR001303">
    <property type="entry name" value="Aldolase_II/adducin_N"/>
</dbReference>
<dbReference type="KEGG" id="jpo:G7058_09445"/>
<dbReference type="GO" id="GO:0008742">
    <property type="term" value="F:L-ribulose-phosphate 4-epimerase activity"/>
    <property type="evidence" value="ECO:0007669"/>
    <property type="project" value="UniProtKB-UniRule"/>
</dbReference>
<dbReference type="FunFam" id="3.40.225.10:FF:000001">
    <property type="entry name" value="L-ribulose-5-phosphate 4-epimerase UlaF"/>
    <property type="match status" value="1"/>
</dbReference>
<evidence type="ECO:0000259" key="14">
    <source>
        <dbReference type="SMART" id="SM01007"/>
    </source>
</evidence>
<keyword evidence="8 15" id="KW-0413">Isomerase</keyword>
<comment type="function">
    <text evidence="10">Involved in the degradation of L-arabinose. Catalyzes the interconversion of L-ribulose 5-phosphate (LRu5P) and D-xylulose 5-phosphate (D-Xu5P) via a retroaldol/aldol mechanism (carbon-carbon bond cleavage analogous to a class II aldolase reaction).</text>
</comment>
<keyword evidence="5" id="KW-0479">Metal-binding</keyword>
<keyword evidence="7" id="KW-0054">Arabinose catabolism</keyword>
<dbReference type="PANTHER" id="PTHR22789">
    <property type="entry name" value="FUCULOSE PHOSPHATE ALDOLASE"/>
    <property type="match status" value="1"/>
</dbReference>
<comment type="cofactor">
    <cofactor evidence="2">
        <name>Zn(2+)</name>
        <dbReference type="ChEBI" id="CHEBI:29105"/>
    </cofactor>
</comment>
<evidence type="ECO:0000256" key="3">
    <source>
        <dbReference type="ARBA" id="ARBA00010037"/>
    </source>
</evidence>
<dbReference type="RefSeq" id="WP_166063308.1">
    <property type="nucleotide sequence ID" value="NZ_CP049889.1"/>
</dbReference>
<dbReference type="NCBIfam" id="NF009003">
    <property type="entry name" value="PRK12348.1"/>
    <property type="match status" value="1"/>
</dbReference>
<dbReference type="NCBIfam" id="TIGR00760">
    <property type="entry name" value="araD"/>
    <property type="match status" value="1"/>
</dbReference>
<comment type="pathway">
    <text evidence="11">Carbohydrate degradation; L-arabinose degradation via L-ribulose; D-xylulose 5-phosphate from L-arabinose (bacterial route): step 3/3.</text>
</comment>
<evidence type="ECO:0000256" key="1">
    <source>
        <dbReference type="ARBA" id="ARBA00001726"/>
    </source>
</evidence>
<sequence length="235" mass="26214">MLDKLKKEVYEANMLLPKYNLITFTWGNVSGIDREKNLVVIKPSGVEYDVLKADDMVVVDLDGNVVEGKLNPSSDTATHVELYKAFPEISGVVHTHSPWAVSFAQAGLDIPAAGTTHGDYFYGSIPTTRQMKREEIETAYEKNTGSVIIETFRNRQIDPAQVPGVLVNDHGPFTWGTSAVNAVHNAVVLEQISEMTYHTLQLNPHGITMDQALLDKHYLRKHGKNAYYGQKKETK</sequence>
<evidence type="ECO:0000256" key="12">
    <source>
        <dbReference type="ARBA" id="ARBA00074961"/>
    </source>
</evidence>
<organism evidence="15 16">
    <name type="scientific">Jeotgalibaca porci</name>
    <dbReference type="NCBI Taxonomy" id="1868793"/>
    <lineage>
        <taxon>Bacteria</taxon>
        <taxon>Bacillati</taxon>
        <taxon>Bacillota</taxon>
        <taxon>Bacilli</taxon>
        <taxon>Lactobacillales</taxon>
        <taxon>Carnobacteriaceae</taxon>
        <taxon>Jeotgalibaca</taxon>
    </lineage>
</organism>
<protein>
    <recommendedName>
        <fullName evidence="12 13">L-ribulose-5-phosphate 4-epimerase</fullName>
        <ecNumber evidence="4 13">5.1.3.4</ecNumber>
    </recommendedName>
</protein>
<dbReference type="Gene3D" id="3.40.225.10">
    <property type="entry name" value="Class II aldolase/adducin N-terminal domain"/>
    <property type="match status" value="1"/>
</dbReference>